<protein>
    <submittedName>
        <fullName evidence="1">Uncharacterized protein</fullName>
    </submittedName>
</protein>
<dbReference type="EMBL" id="CAADRM010000024">
    <property type="protein sequence ID" value="VFU11925.1"/>
    <property type="molecule type" value="Genomic_DNA"/>
</dbReference>
<dbReference type="AlphaFoldDB" id="A0A485LVW0"/>
<sequence length="60" mass="6528">MPSMRLHSQTGQSSLCKKPLPPGEIVRAFHHISFEKVALAVILQGRHLLAAVSSDLRVAP</sequence>
<gene>
    <name evidence="1" type="ORF">SCFA_120011</name>
</gene>
<evidence type="ECO:0000313" key="1">
    <source>
        <dbReference type="EMBL" id="VFU11925.1"/>
    </source>
</evidence>
<proteinExistence type="predicted"/>
<organism evidence="1">
    <name type="scientific">anaerobic digester metagenome</name>
    <dbReference type="NCBI Taxonomy" id="1263854"/>
    <lineage>
        <taxon>unclassified sequences</taxon>
        <taxon>metagenomes</taxon>
        <taxon>ecological metagenomes</taxon>
    </lineage>
</organism>
<reference evidence="1" key="1">
    <citation type="submission" date="2019-03" db="EMBL/GenBank/DDBJ databases">
        <authorList>
            <person name="Hao L."/>
        </authorList>
    </citation>
    <scope>NUCLEOTIDE SEQUENCE</scope>
</reference>
<name>A0A485LVW0_9ZZZZ</name>
<accession>A0A485LVW0</accession>